<evidence type="ECO:0000313" key="4">
    <source>
        <dbReference type="Proteomes" id="UP000094291"/>
    </source>
</evidence>
<protein>
    <recommendedName>
        <fullName evidence="5">DUF3530 domain-containing protein</fullName>
    </recommendedName>
</protein>
<evidence type="ECO:0000256" key="1">
    <source>
        <dbReference type="SAM" id="MobiDB-lite"/>
    </source>
</evidence>
<keyword evidence="4" id="KW-1185">Reference proteome</keyword>
<dbReference type="AlphaFoldDB" id="A0A1E2V6A6"/>
<evidence type="ECO:0008006" key="5">
    <source>
        <dbReference type="Google" id="ProtNLM"/>
    </source>
</evidence>
<dbReference type="Pfam" id="PF12048">
    <property type="entry name" value="DUF3530"/>
    <property type="match status" value="1"/>
</dbReference>
<dbReference type="Proteomes" id="UP000094291">
    <property type="component" value="Unassembled WGS sequence"/>
</dbReference>
<name>A0A1E2V6A6_9GAMM</name>
<feature type="compositionally biased region" description="Acidic residues" evidence="1">
    <location>
        <begin position="226"/>
        <end position="241"/>
    </location>
</feature>
<dbReference type="RefSeq" id="WP_068996933.1">
    <property type="nucleotide sequence ID" value="NZ_MDTQ01000001.1"/>
</dbReference>
<organism evidence="3 4">
    <name type="scientific">Terasakiispira papahanaumokuakeensis</name>
    <dbReference type="NCBI Taxonomy" id="197479"/>
    <lineage>
        <taxon>Bacteria</taxon>
        <taxon>Pseudomonadati</taxon>
        <taxon>Pseudomonadota</taxon>
        <taxon>Gammaproteobacteria</taxon>
        <taxon>Oceanospirillales</taxon>
        <taxon>Terasakiispira</taxon>
    </lineage>
</organism>
<feature type="compositionally biased region" description="Polar residues" evidence="1">
    <location>
        <begin position="85"/>
        <end position="96"/>
    </location>
</feature>
<feature type="region of interest" description="Disordered" evidence="1">
    <location>
        <begin position="223"/>
        <end position="281"/>
    </location>
</feature>
<evidence type="ECO:0000313" key="3">
    <source>
        <dbReference type="EMBL" id="ODC02548.1"/>
    </source>
</evidence>
<reference evidence="3 4" key="1">
    <citation type="submission" date="2016-08" db="EMBL/GenBank/DDBJ databases">
        <authorList>
            <person name="Seilhamer J.J."/>
        </authorList>
    </citation>
    <scope>NUCLEOTIDE SEQUENCE [LARGE SCALE GENOMIC DNA]</scope>
    <source>
        <strain evidence="3 4">PH27A</strain>
    </source>
</reference>
<comment type="caution">
    <text evidence="3">The sequence shown here is derived from an EMBL/GenBank/DDBJ whole genome shotgun (WGS) entry which is preliminary data.</text>
</comment>
<evidence type="ECO:0000256" key="2">
    <source>
        <dbReference type="SAM" id="SignalP"/>
    </source>
</evidence>
<proteinExistence type="predicted"/>
<dbReference type="EMBL" id="MDTQ01000001">
    <property type="protein sequence ID" value="ODC02548.1"/>
    <property type="molecule type" value="Genomic_DNA"/>
</dbReference>
<feature type="chain" id="PRO_5009119600" description="DUF3530 domain-containing protein" evidence="2">
    <location>
        <begin position="21"/>
        <end position="455"/>
    </location>
</feature>
<feature type="region of interest" description="Disordered" evidence="1">
    <location>
        <begin position="66"/>
        <end position="150"/>
    </location>
</feature>
<feature type="region of interest" description="Disordered" evidence="1">
    <location>
        <begin position="19"/>
        <end position="48"/>
    </location>
</feature>
<sequence length="455" mass="49583">MRRLAVLLLGGCLCAPMVQAESDAPPPGALPPGEAETSAPAEPSKPIERHFIADDDTRLETLLERLPQQEVVRLSLPDTEASAPQDDQTVTKARGQQTGGQKNGDPTVPDAIDDLLGNAPPPDTLASQTTNGEADATEEADEGRAPPTFPALWIPAEAPKPEGGLIILPGDGLHPDWPQQIHALRETLPRAAWSTLSLVLPVYQPQTLPARQGKAVERFSYMPGEAEAESEEETSESEEASSEAAAPDMPPVGQGSLPTDSLMGDAAGTDESTAGADDEKATSVDMAAQLARQQKRVDARLQSALDWLKSQQINWNTLVLQHEAAWWLLPRLKDGGWPKHEPIVLLDAMPPDGEDATALTQALVDSGRRPILDLYNPFNGKEKAAAEDRQEAYRRAGNDLAVQLPIYLPLTDRDARNAWVAKRVEGWLRQLKKDHPMITRGRLRSERQLKQRRSR</sequence>
<keyword evidence="2" id="KW-0732">Signal</keyword>
<feature type="signal peptide" evidence="2">
    <location>
        <begin position="1"/>
        <end position="20"/>
    </location>
</feature>
<gene>
    <name evidence="3" type="ORF">BFW38_02295</name>
</gene>
<accession>A0A1E2V6A6</accession>
<dbReference type="InterPro" id="IPR022529">
    <property type="entry name" value="DUF3530"/>
</dbReference>